<feature type="compositionally biased region" description="Low complexity" evidence="1">
    <location>
        <begin position="287"/>
        <end position="296"/>
    </location>
</feature>
<feature type="region of interest" description="Disordered" evidence="1">
    <location>
        <begin position="1016"/>
        <end position="1251"/>
    </location>
</feature>
<accession>A0A8J5X9V8</accession>
<sequence length="1294" mass="130825">MEPRVTSLVLLPDARRARSRAPTADASANALAWSVAWQHSAVRKIPQYDARHDAFCPLAGTPLFLAHVARADGEQPARAAARGALPHAARTDARACACSPQAPFWTREPPAPGSIARLPATPSNAGPGGARWMPPVVDLRSRSPYADFAETLGAPPGRAAWADAGAAGGCVCRFSTCASTCASLPSRASGASAAPLLARATVVAAGSGARGARAARSASAPLAPPARRGPALREAAAEAAQLRAAAERAAQAREFAVDELYGCLAALATVDAAARARGKTGGGGSSGAHTPAAGARSARHRGSAGRHSIARQLTSSVLLPLHARLRSEALDARLVSAGGASVGSREGSRRPLHADGTGVAEGGYAARGEGGAVLGTPRGSSPRAAGAMPAAVAAALPAADGAAAPPGASPIDERAAALRADLLRRLATVRVATLRVVEAVTRWRRREGARAAPLAAWAMPASGDGDGSVAERGGAARGATRRDARAPPLEPFRWHSVDYCKHALTDCYFAGLGGPSDPLFLRTFGMSPPPGAAIEPPSCLQLPPPLCVSDRSDALVDPSSAHPAAQHNAAELNGFWAAEAVLFAEAERAPPPLPSPASVVPHEALLFAAHRALFDESGHAELTEQVERLRSLYRVEKGEPDEAAARIQGAFRRHRWLRIAQLAADAERGALLGAVTVGLSTLHGNYARWELEGRARQAGGATREAKGAGAERARGERGAARRVGPLAERLRELARENGARRAEKAAYTAAGAKLAAEAMAGREAQPQLAAEAMAGREAQPQPQPAAGTEMRAAAEAGTEMRAAAEAGAESFAPAESHAEVEETLLPLQQQRPLHAFGDERNLPDMEAGAEAEAEAGPHAQAAESEQDDAVLATRDSAPGVAPAEAADAPVVLGGNSCATQSHRAAPAAAAPAAAHAAAADGARAYEYAPAAANWAAAPASNSFLGAHAGAPAVECGGPGDEAPADSEPRSAPVAAHARALAVASSALDADAAPARAPASAAAMLTFRSSACADAPGAHAARAPPAPRTSAAVQPATHARYADADMDADDDVDTDADMDAPGADDDADMDADADAPGADDDGWGAPSDGSDERARAQGLPPILNWGAEPVRPPADGLYEPGKTAQAQRADGDGDGGVRDDGFGGDQLGARGSAADGRTATPSVGAACDERPTSARAAASPAVAQSRAPAALATSPAPERALERAAATRGATADGDGGSDSAAAHAAHDGAAPRRAGEHELGAGDGGGARAPAARPFAAARLAKLEVPRALIAVDSPFGDALDGLTRLGWSPWRWL</sequence>
<evidence type="ECO:0000256" key="1">
    <source>
        <dbReference type="SAM" id="MobiDB-lite"/>
    </source>
</evidence>
<feature type="region of interest" description="Disordered" evidence="1">
    <location>
        <begin position="770"/>
        <end position="818"/>
    </location>
</feature>
<feature type="compositionally biased region" description="Basic and acidic residues" evidence="1">
    <location>
        <begin position="1128"/>
        <end position="1140"/>
    </location>
</feature>
<dbReference type="Proteomes" id="UP000751190">
    <property type="component" value="Unassembled WGS sequence"/>
</dbReference>
<feature type="region of interest" description="Disordered" evidence="1">
    <location>
        <begin position="338"/>
        <end position="384"/>
    </location>
</feature>
<keyword evidence="3" id="KW-1185">Reference proteome</keyword>
<feature type="region of interest" description="Disordered" evidence="1">
    <location>
        <begin position="847"/>
        <end position="869"/>
    </location>
</feature>
<feature type="compositionally biased region" description="Low complexity" evidence="1">
    <location>
        <begin position="784"/>
        <end position="815"/>
    </location>
</feature>
<proteinExistence type="predicted"/>
<feature type="region of interest" description="Disordered" evidence="1">
    <location>
        <begin position="954"/>
        <end position="973"/>
    </location>
</feature>
<feature type="compositionally biased region" description="Low complexity" evidence="1">
    <location>
        <begin position="1172"/>
        <end position="1223"/>
    </location>
</feature>
<evidence type="ECO:0000313" key="2">
    <source>
        <dbReference type="EMBL" id="KAG8459312.1"/>
    </source>
</evidence>
<evidence type="ECO:0000313" key="3">
    <source>
        <dbReference type="Proteomes" id="UP000751190"/>
    </source>
</evidence>
<feature type="region of interest" description="Disordered" evidence="1">
    <location>
        <begin position="695"/>
        <end position="722"/>
    </location>
</feature>
<feature type="region of interest" description="Disordered" evidence="1">
    <location>
        <begin position="463"/>
        <end position="484"/>
    </location>
</feature>
<feature type="region of interest" description="Disordered" evidence="1">
    <location>
        <begin position="276"/>
        <end position="308"/>
    </location>
</feature>
<feature type="compositionally biased region" description="Low complexity" evidence="1">
    <location>
        <begin position="854"/>
        <end position="863"/>
    </location>
</feature>
<protein>
    <submittedName>
        <fullName evidence="2">Uncharacterized protein</fullName>
    </submittedName>
</protein>
<feature type="compositionally biased region" description="Basic and acidic residues" evidence="1">
    <location>
        <begin position="1224"/>
        <end position="1240"/>
    </location>
</feature>
<comment type="caution">
    <text evidence="2">The sequence shown here is derived from an EMBL/GenBank/DDBJ whole genome shotgun (WGS) entry which is preliminary data.</text>
</comment>
<reference evidence="2" key="1">
    <citation type="submission" date="2021-05" db="EMBL/GenBank/DDBJ databases">
        <title>The genome of the haptophyte Pavlova lutheri (Diacronema luteri, Pavlovales) - a model for lipid biosynthesis in eukaryotic algae.</title>
        <authorList>
            <person name="Hulatt C.J."/>
            <person name="Posewitz M.C."/>
        </authorList>
    </citation>
    <scope>NUCLEOTIDE SEQUENCE</scope>
    <source>
        <strain evidence="2">NIVA-4/92</strain>
    </source>
</reference>
<feature type="compositionally biased region" description="Acidic residues" evidence="1">
    <location>
        <begin position="1043"/>
        <end position="1081"/>
    </location>
</feature>
<organism evidence="2 3">
    <name type="scientific">Diacronema lutheri</name>
    <name type="common">Unicellular marine alga</name>
    <name type="synonym">Monochrysis lutheri</name>
    <dbReference type="NCBI Taxonomy" id="2081491"/>
    <lineage>
        <taxon>Eukaryota</taxon>
        <taxon>Haptista</taxon>
        <taxon>Haptophyta</taxon>
        <taxon>Pavlovophyceae</taxon>
        <taxon>Pavlovales</taxon>
        <taxon>Pavlovaceae</taxon>
        <taxon>Diacronema</taxon>
    </lineage>
</organism>
<gene>
    <name evidence="2" type="ORF">KFE25_014157</name>
</gene>
<dbReference type="EMBL" id="JAGTXO010000042">
    <property type="protein sequence ID" value="KAG8459312.1"/>
    <property type="molecule type" value="Genomic_DNA"/>
</dbReference>
<feature type="compositionally biased region" description="Low complexity" evidence="1">
    <location>
        <begin position="1016"/>
        <end position="1031"/>
    </location>
</feature>
<name>A0A8J5X9V8_DIALT</name>
<feature type="compositionally biased region" description="Basic and acidic residues" evidence="1">
    <location>
        <begin position="703"/>
        <end position="719"/>
    </location>
</feature>